<dbReference type="AlphaFoldDB" id="A0A2W5NGQ5"/>
<name>A0A2W5NGQ5_RHOSU</name>
<dbReference type="GO" id="GO:0009055">
    <property type="term" value="F:electron transfer activity"/>
    <property type="evidence" value="ECO:0007669"/>
    <property type="project" value="InterPro"/>
</dbReference>
<dbReference type="PANTHER" id="PTHR30600">
    <property type="entry name" value="CYTOCHROME C PEROXIDASE-RELATED"/>
    <property type="match status" value="1"/>
</dbReference>
<dbReference type="PIRSF" id="PIRSF028099">
    <property type="entry name" value="DUF1111"/>
    <property type="match status" value="1"/>
</dbReference>
<protein>
    <submittedName>
        <fullName evidence="7">Thiol oxidoreductase</fullName>
    </submittedName>
</protein>
<organism evidence="7 8">
    <name type="scientific">Rhodovulum sulfidophilum</name>
    <name type="common">Rhodobacter sulfidophilus</name>
    <dbReference type="NCBI Taxonomy" id="35806"/>
    <lineage>
        <taxon>Bacteria</taxon>
        <taxon>Pseudomonadati</taxon>
        <taxon>Pseudomonadota</taxon>
        <taxon>Alphaproteobacteria</taxon>
        <taxon>Rhodobacterales</taxon>
        <taxon>Paracoccaceae</taxon>
        <taxon>Rhodovulum</taxon>
    </lineage>
</organism>
<evidence type="ECO:0000259" key="6">
    <source>
        <dbReference type="PROSITE" id="PS51007"/>
    </source>
</evidence>
<evidence type="ECO:0000256" key="3">
    <source>
        <dbReference type="ARBA" id="ARBA00023004"/>
    </source>
</evidence>
<dbReference type="Gene3D" id="1.10.760.10">
    <property type="entry name" value="Cytochrome c-like domain"/>
    <property type="match status" value="1"/>
</dbReference>
<dbReference type="Pfam" id="PF06537">
    <property type="entry name" value="DHOR"/>
    <property type="match status" value="1"/>
</dbReference>
<dbReference type="GO" id="GO:0046872">
    <property type="term" value="F:metal ion binding"/>
    <property type="evidence" value="ECO:0007669"/>
    <property type="project" value="UniProtKB-KW"/>
</dbReference>
<comment type="caution">
    <text evidence="7">The sequence shown here is derived from an EMBL/GenBank/DDBJ whole genome shotgun (WGS) entry which is preliminary data.</text>
</comment>
<accession>A0A2W5NGQ5</accession>
<dbReference type="InterPro" id="IPR036909">
    <property type="entry name" value="Cyt_c-like_dom_sf"/>
</dbReference>
<evidence type="ECO:0000313" key="7">
    <source>
        <dbReference type="EMBL" id="PZQ52696.1"/>
    </source>
</evidence>
<dbReference type="EMBL" id="QFPW01000001">
    <property type="protein sequence ID" value="PZQ52696.1"/>
    <property type="molecule type" value="Genomic_DNA"/>
</dbReference>
<evidence type="ECO:0000256" key="2">
    <source>
        <dbReference type="ARBA" id="ARBA00022723"/>
    </source>
</evidence>
<dbReference type="GO" id="GO:0020037">
    <property type="term" value="F:heme binding"/>
    <property type="evidence" value="ECO:0007669"/>
    <property type="project" value="InterPro"/>
</dbReference>
<dbReference type="Proteomes" id="UP000249185">
    <property type="component" value="Unassembled WGS sequence"/>
</dbReference>
<evidence type="ECO:0000313" key="8">
    <source>
        <dbReference type="Proteomes" id="UP000249185"/>
    </source>
</evidence>
<feature type="signal peptide" evidence="5">
    <location>
        <begin position="1"/>
        <end position="17"/>
    </location>
</feature>
<dbReference type="PANTHER" id="PTHR30600:SF4">
    <property type="entry name" value="CYTOCHROME C DOMAIN-CONTAINING PROTEIN"/>
    <property type="match status" value="1"/>
</dbReference>
<feature type="chain" id="PRO_5016065531" evidence="5">
    <location>
        <begin position="18"/>
        <end position="513"/>
    </location>
</feature>
<dbReference type="SUPFAM" id="SSF46626">
    <property type="entry name" value="Cytochrome c"/>
    <property type="match status" value="1"/>
</dbReference>
<keyword evidence="1 4" id="KW-0349">Heme</keyword>
<keyword evidence="2 4" id="KW-0479">Metal-binding</keyword>
<feature type="domain" description="Cytochrome c" evidence="6">
    <location>
        <begin position="381"/>
        <end position="513"/>
    </location>
</feature>
<dbReference type="GO" id="GO:0004130">
    <property type="term" value="F:cytochrome-c peroxidase activity"/>
    <property type="evidence" value="ECO:0007669"/>
    <property type="project" value="TreeGrafter"/>
</dbReference>
<dbReference type="InterPro" id="IPR009056">
    <property type="entry name" value="Cyt_c-like_dom"/>
</dbReference>
<gene>
    <name evidence="7" type="ORF">DI556_02180</name>
</gene>
<proteinExistence type="predicted"/>
<dbReference type="PROSITE" id="PS51007">
    <property type="entry name" value="CYTC"/>
    <property type="match status" value="1"/>
</dbReference>
<dbReference type="InterPro" id="IPR051395">
    <property type="entry name" value="Cytochrome_c_Peroxidase/MauG"/>
</dbReference>
<evidence type="ECO:0000256" key="1">
    <source>
        <dbReference type="ARBA" id="ARBA00022617"/>
    </source>
</evidence>
<evidence type="ECO:0000256" key="5">
    <source>
        <dbReference type="SAM" id="SignalP"/>
    </source>
</evidence>
<keyword evidence="3 4" id="KW-0408">Iron</keyword>
<evidence type="ECO:0000256" key="4">
    <source>
        <dbReference type="PROSITE-ProRule" id="PRU00433"/>
    </source>
</evidence>
<keyword evidence="5" id="KW-0732">Signal</keyword>
<reference evidence="7 8" key="1">
    <citation type="submission" date="2017-08" db="EMBL/GenBank/DDBJ databases">
        <title>Infants hospitalized years apart are colonized by the same room-sourced microbial strains.</title>
        <authorList>
            <person name="Brooks B."/>
            <person name="Olm M.R."/>
            <person name="Firek B.A."/>
            <person name="Baker R."/>
            <person name="Thomas B.C."/>
            <person name="Morowitz M.J."/>
            <person name="Banfield J.F."/>
        </authorList>
    </citation>
    <scope>NUCLEOTIDE SEQUENCE [LARGE SCALE GENOMIC DNA]</scope>
    <source>
        <strain evidence="7">S2_005_002_R2_34</strain>
    </source>
</reference>
<dbReference type="InterPro" id="IPR010538">
    <property type="entry name" value="DHOR"/>
</dbReference>
<sequence length="513" mass="54360">MTAAGLGLAAFGSVALADPGASATESLPDLGDPHLSTVPWTPEEAARVEKVIALPPAENLPPPLAFEALPGGAATAKPRALNRQAFSHPSGNMSFDQRAEFFVGNGLFQKLWVTAPSSTKASDGLGPFYNARSCQRCHLMDGRGHPPSGVPGDDAVSMLLQIGKPGGDPIAEIPDYIAMAGDPVYGHQLQDFAAPGLKPEGQVALDYEEVPVALSGGETVTLRRPAFSISDLAYGPLDPESRISARIAPPMIGMGLLEAIPAARILSLADPDDADGDGISGRPNVVWSEEFDQPMLGRFGWKAGQPTVAGQSAAAFSNDLGISSPMKPEPWGDCTPAEEVCRLAPMGAEPGETEIDEEAFDLVVFYSRNLAVPGRRDADAPEVLRGREVFHAAGCAACHVPSHVTHRLEDQPEQSFQLIWPYTDMLLHDLGPDLDDGKPEARATGAEWRTPPLWGIGLTETVSGEVALLHDGRARNVLEAILWHGGEGQAARDRVIELSPEDRAALIAFVESL</sequence>